<dbReference type="SUPFAM" id="SSF47095">
    <property type="entry name" value="HMG-box"/>
    <property type="match status" value="1"/>
</dbReference>
<keyword evidence="2 3" id="KW-0539">Nucleus</keyword>
<dbReference type="EMBL" id="JANBQB010000223">
    <property type="protein sequence ID" value="KAJ1979361.1"/>
    <property type="molecule type" value="Genomic_DNA"/>
</dbReference>
<protein>
    <submittedName>
        <fullName evidence="6">Non-histone chromosomal protein 6</fullName>
    </submittedName>
</protein>
<evidence type="ECO:0000256" key="3">
    <source>
        <dbReference type="PROSITE-ProRule" id="PRU00267"/>
    </source>
</evidence>
<evidence type="ECO:0000256" key="1">
    <source>
        <dbReference type="ARBA" id="ARBA00023125"/>
    </source>
</evidence>
<feature type="region of interest" description="Disordered" evidence="4">
    <location>
        <begin position="199"/>
        <end position="259"/>
    </location>
</feature>
<feature type="DNA-binding region" description="HMG box" evidence="3">
    <location>
        <begin position="71"/>
        <end position="139"/>
    </location>
</feature>
<dbReference type="Gene3D" id="1.10.30.10">
    <property type="entry name" value="High mobility group box domain"/>
    <property type="match status" value="1"/>
</dbReference>
<evidence type="ECO:0000256" key="2">
    <source>
        <dbReference type="ARBA" id="ARBA00023242"/>
    </source>
</evidence>
<feature type="domain" description="HMG box" evidence="5">
    <location>
        <begin position="71"/>
        <end position="139"/>
    </location>
</feature>
<keyword evidence="1 3" id="KW-0238">DNA-binding</keyword>
<evidence type="ECO:0000313" key="7">
    <source>
        <dbReference type="Proteomes" id="UP001151582"/>
    </source>
</evidence>
<dbReference type="InterPro" id="IPR009071">
    <property type="entry name" value="HMG_box_dom"/>
</dbReference>
<gene>
    <name evidence="6" type="primary">NHP6_2</name>
    <name evidence="6" type="ORF">H4R34_002855</name>
</gene>
<dbReference type="Pfam" id="PF00505">
    <property type="entry name" value="HMG_box"/>
    <property type="match status" value="1"/>
</dbReference>
<keyword evidence="7" id="KW-1185">Reference proteome</keyword>
<dbReference type="SMART" id="SM00398">
    <property type="entry name" value="HMG"/>
    <property type="match status" value="1"/>
</dbReference>
<proteinExistence type="predicted"/>
<dbReference type="Proteomes" id="UP001151582">
    <property type="component" value="Unassembled WGS sequence"/>
</dbReference>
<dbReference type="GO" id="GO:0003677">
    <property type="term" value="F:DNA binding"/>
    <property type="evidence" value="ECO:0007669"/>
    <property type="project" value="UniProtKB-UniRule"/>
</dbReference>
<dbReference type="InterPro" id="IPR036910">
    <property type="entry name" value="HMG_box_dom_sf"/>
</dbReference>
<sequence length="259" mass="28306">MSKAAKIEKPALFSRIPAKDAKALETHFKNLAKEYGAISVIFATIAGTQDEAAAPAKPPARPKPVRDPNAPKKALSPYILFCNDERPAIKTQNPDSTSQDVSKLLGEKWQKLDPLRKKFYEELHAQDRQRFLEENAMYQATLLHDEGMAPPATAASVLESAARSTLSGNKKRSHPEASVAESDSGSSVAYDIDLGVGELVTPVKPKSKSKSKSKSSRSGSKIDSPRYPETPQSKVEVANFLNGHSDYSEKSKSKKKKKK</sequence>
<comment type="caution">
    <text evidence="6">The sequence shown here is derived from an EMBL/GenBank/DDBJ whole genome shotgun (WGS) entry which is preliminary data.</text>
</comment>
<dbReference type="PANTHER" id="PTHR46040:SF3">
    <property type="entry name" value="HIGH MOBILITY GROUP PROTEIN 2"/>
    <property type="match status" value="1"/>
</dbReference>
<evidence type="ECO:0000259" key="5">
    <source>
        <dbReference type="PROSITE" id="PS50118"/>
    </source>
</evidence>
<feature type="region of interest" description="Disordered" evidence="4">
    <location>
        <begin position="153"/>
        <end position="185"/>
    </location>
</feature>
<dbReference type="GO" id="GO:0005634">
    <property type="term" value="C:nucleus"/>
    <property type="evidence" value="ECO:0007669"/>
    <property type="project" value="UniProtKB-UniRule"/>
</dbReference>
<dbReference type="AlphaFoldDB" id="A0A9W8B1U1"/>
<dbReference type="GO" id="GO:0010468">
    <property type="term" value="P:regulation of gene expression"/>
    <property type="evidence" value="ECO:0007669"/>
    <property type="project" value="TreeGrafter"/>
</dbReference>
<feature type="compositionally biased region" description="Basic residues" evidence="4">
    <location>
        <begin position="205"/>
        <end position="215"/>
    </location>
</feature>
<dbReference type="PANTHER" id="PTHR46040">
    <property type="entry name" value="HIGH MOBILITY GROUP PROTEIN 2"/>
    <property type="match status" value="1"/>
</dbReference>
<feature type="region of interest" description="Disordered" evidence="4">
    <location>
        <begin position="51"/>
        <end position="71"/>
    </location>
</feature>
<dbReference type="PROSITE" id="PS50118">
    <property type="entry name" value="HMG_BOX_2"/>
    <property type="match status" value="1"/>
</dbReference>
<dbReference type="InterPro" id="IPR051965">
    <property type="entry name" value="ChromReg_NeuronalGeneExpr"/>
</dbReference>
<organism evidence="6 7">
    <name type="scientific">Dimargaris verticillata</name>
    <dbReference type="NCBI Taxonomy" id="2761393"/>
    <lineage>
        <taxon>Eukaryota</taxon>
        <taxon>Fungi</taxon>
        <taxon>Fungi incertae sedis</taxon>
        <taxon>Zoopagomycota</taxon>
        <taxon>Kickxellomycotina</taxon>
        <taxon>Dimargaritomycetes</taxon>
        <taxon>Dimargaritales</taxon>
        <taxon>Dimargaritaceae</taxon>
        <taxon>Dimargaris</taxon>
    </lineage>
</organism>
<evidence type="ECO:0000313" key="6">
    <source>
        <dbReference type="EMBL" id="KAJ1979361.1"/>
    </source>
</evidence>
<dbReference type="OrthoDB" id="1919336at2759"/>
<name>A0A9W8B1U1_9FUNG</name>
<reference evidence="6" key="1">
    <citation type="submission" date="2022-07" db="EMBL/GenBank/DDBJ databases">
        <title>Phylogenomic reconstructions and comparative analyses of Kickxellomycotina fungi.</title>
        <authorList>
            <person name="Reynolds N.K."/>
            <person name="Stajich J.E."/>
            <person name="Barry K."/>
            <person name="Grigoriev I.V."/>
            <person name="Crous P."/>
            <person name="Smith M.E."/>
        </authorList>
    </citation>
    <scope>NUCLEOTIDE SEQUENCE</scope>
    <source>
        <strain evidence="6">RSA 567</strain>
    </source>
</reference>
<accession>A0A9W8B1U1</accession>
<evidence type="ECO:0000256" key="4">
    <source>
        <dbReference type="SAM" id="MobiDB-lite"/>
    </source>
</evidence>